<sequence>MVSMVSFRGKWSQAFRTLAEEELVSSVDTKKHIHLCALVATQYRQGYRFGRRQTSNEADSIESFDKTLHLQDGSELSHGSKLQQEDLVRNYYPIVLSTRPSDV</sequence>
<accession>A0ABR2F2B9</accession>
<protein>
    <submittedName>
        <fullName evidence="1">Uncharacterized protein</fullName>
    </submittedName>
</protein>
<reference evidence="1 2" key="1">
    <citation type="journal article" date="2024" name="G3 (Bethesda)">
        <title>Genome assembly of Hibiscus sabdariffa L. provides insights into metabolisms of medicinal natural products.</title>
        <authorList>
            <person name="Kim T."/>
        </authorList>
    </citation>
    <scope>NUCLEOTIDE SEQUENCE [LARGE SCALE GENOMIC DNA]</scope>
    <source>
        <strain evidence="1">TK-2024</strain>
        <tissue evidence="1">Old leaves</tissue>
    </source>
</reference>
<dbReference type="Proteomes" id="UP001472677">
    <property type="component" value="Unassembled WGS sequence"/>
</dbReference>
<proteinExistence type="predicted"/>
<keyword evidence="2" id="KW-1185">Reference proteome</keyword>
<evidence type="ECO:0000313" key="1">
    <source>
        <dbReference type="EMBL" id="KAK8569105.1"/>
    </source>
</evidence>
<name>A0ABR2F2B9_9ROSI</name>
<comment type="caution">
    <text evidence="1">The sequence shown here is derived from an EMBL/GenBank/DDBJ whole genome shotgun (WGS) entry which is preliminary data.</text>
</comment>
<gene>
    <name evidence="1" type="ORF">V6N12_007637</name>
</gene>
<organism evidence="1 2">
    <name type="scientific">Hibiscus sabdariffa</name>
    <name type="common">roselle</name>
    <dbReference type="NCBI Taxonomy" id="183260"/>
    <lineage>
        <taxon>Eukaryota</taxon>
        <taxon>Viridiplantae</taxon>
        <taxon>Streptophyta</taxon>
        <taxon>Embryophyta</taxon>
        <taxon>Tracheophyta</taxon>
        <taxon>Spermatophyta</taxon>
        <taxon>Magnoliopsida</taxon>
        <taxon>eudicotyledons</taxon>
        <taxon>Gunneridae</taxon>
        <taxon>Pentapetalae</taxon>
        <taxon>rosids</taxon>
        <taxon>malvids</taxon>
        <taxon>Malvales</taxon>
        <taxon>Malvaceae</taxon>
        <taxon>Malvoideae</taxon>
        <taxon>Hibiscus</taxon>
    </lineage>
</organism>
<dbReference type="EMBL" id="JBBPBM010000009">
    <property type="protein sequence ID" value="KAK8569105.1"/>
    <property type="molecule type" value="Genomic_DNA"/>
</dbReference>
<evidence type="ECO:0000313" key="2">
    <source>
        <dbReference type="Proteomes" id="UP001472677"/>
    </source>
</evidence>